<feature type="compositionally biased region" description="Acidic residues" evidence="1">
    <location>
        <begin position="95"/>
        <end position="105"/>
    </location>
</feature>
<evidence type="ECO:0000256" key="1">
    <source>
        <dbReference type="SAM" id="MobiDB-lite"/>
    </source>
</evidence>
<organism evidence="2 3">
    <name type="scientific">Aromia moschata</name>
    <dbReference type="NCBI Taxonomy" id="1265417"/>
    <lineage>
        <taxon>Eukaryota</taxon>
        <taxon>Metazoa</taxon>
        <taxon>Ecdysozoa</taxon>
        <taxon>Arthropoda</taxon>
        <taxon>Hexapoda</taxon>
        <taxon>Insecta</taxon>
        <taxon>Pterygota</taxon>
        <taxon>Neoptera</taxon>
        <taxon>Endopterygota</taxon>
        <taxon>Coleoptera</taxon>
        <taxon>Polyphaga</taxon>
        <taxon>Cucujiformia</taxon>
        <taxon>Chrysomeloidea</taxon>
        <taxon>Cerambycidae</taxon>
        <taxon>Cerambycinae</taxon>
        <taxon>Callichromatini</taxon>
        <taxon>Aromia</taxon>
    </lineage>
</organism>
<dbReference type="AlphaFoldDB" id="A0AAV8Z359"/>
<name>A0AAV8Z359_9CUCU</name>
<keyword evidence="3" id="KW-1185">Reference proteome</keyword>
<feature type="region of interest" description="Disordered" evidence="1">
    <location>
        <begin position="68"/>
        <end position="112"/>
    </location>
</feature>
<evidence type="ECO:0000313" key="3">
    <source>
        <dbReference type="Proteomes" id="UP001162162"/>
    </source>
</evidence>
<gene>
    <name evidence="2" type="ORF">NQ318_001916</name>
</gene>
<protein>
    <submittedName>
        <fullName evidence="2">Uncharacterized protein</fullName>
    </submittedName>
</protein>
<comment type="caution">
    <text evidence="2">The sequence shown here is derived from an EMBL/GenBank/DDBJ whole genome shotgun (WGS) entry which is preliminary data.</text>
</comment>
<sequence>MMVACNIPVAKLRRPEFRQFVQKALSNLASATPFLYGAPRALTTLATSASASASNPLAPVSHIADLRTKQKKAEQLQTEKQLGEDEEVAPPSPPNEEEEEEDESANEASPSLFQKKVGKILTKLRIISRLTAPRAELDDNKDGDEEIQKGELGEVDVELVDDAKSKENDTEVLPTFQKVIYTDSRQGKPIRYTLDLNEKLTEEEDGGSEPQKAMGRLEQVGVFFAELVGSIVGLVYGAAAQINNSVQGTNASHNGSI</sequence>
<reference evidence="2" key="1">
    <citation type="journal article" date="2023" name="Insect Mol. Biol.">
        <title>Genome sequencing provides insights into the evolution of gene families encoding plant cell wall-degrading enzymes in longhorned beetles.</title>
        <authorList>
            <person name="Shin N.R."/>
            <person name="Okamura Y."/>
            <person name="Kirsch R."/>
            <person name="Pauchet Y."/>
        </authorList>
    </citation>
    <scope>NUCLEOTIDE SEQUENCE</scope>
    <source>
        <strain evidence="2">AMC_N1</strain>
    </source>
</reference>
<dbReference type="Proteomes" id="UP001162162">
    <property type="component" value="Unassembled WGS sequence"/>
</dbReference>
<accession>A0AAV8Z359</accession>
<dbReference type="EMBL" id="JAPWTK010000020">
    <property type="protein sequence ID" value="KAJ8957919.1"/>
    <property type="molecule type" value="Genomic_DNA"/>
</dbReference>
<proteinExistence type="predicted"/>
<evidence type="ECO:0000313" key="2">
    <source>
        <dbReference type="EMBL" id="KAJ8957919.1"/>
    </source>
</evidence>